<reference evidence="1" key="1">
    <citation type="journal article" date="2007" name="Science">
        <title>Draft genome of the filarial nematode parasite Brugia malayi.</title>
        <authorList>
            <person name="Ghedin E."/>
            <person name="Wang S."/>
            <person name="Spiro D."/>
            <person name="Caler E."/>
            <person name="Zhao Q."/>
            <person name="Crabtree J."/>
            <person name="Allen J.E."/>
            <person name="Delcher A.L."/>
            <person name="Guiliano D.B."/>
            <person name="Miranda-Saavedra D."/>
            <person name="Angiuoli S.V."/>
            <person name="Creasy T."/>
            <person name="Amedeo P."/>
            <person name="Haas B."/>
            <person name="El-Sayed N.M."/>
            <person name="Wortman J.R."/>
            <person name="Feldblyum T."/>
            <person name="Tallon L."/>
            <person name="Schatz M."/>
            <person name="Shumway M."/>
            <person name="Koo H."/>
            <person name="Salzberg S.L."/>
            <person name="Schobel S."/>
            <person name="Pertea M."/>
            <person name="Pop M."/>
            <person name="White O."/>
            <person name="Barton G.J."/>
            <person name="Carlow C.K."/>
            <person name="Crawford M.J."/>
            <person name="Daub J."/>
            <person name="Dimmic M.W."/>
            <person name="Estes C.F."/>
            <person name="Foster J.M."/>
            <person name="Ganatra M."/>
            <person name="Gregory W.F."/>
            <person name="Johnson N.M."/>
            <person name="Jin J."/>
            <person name="Komuniecki R."/>
            <person name="Korf I."/>
            <person name="Kumar S."/>
            <person name="Laney S."/>
            <person name="Li B.W."/>
            <person name="Li W."/>
            <person name="Lindblom T.H."/>
            <person name="Lustigman S."/>
            <person name="Ma D."/>
            <person name="Maina C.V."/>
            <person name="Martin D.M."/>
            <person name="McCarter J.P."/>
            <person name="McReynolds L."/>
            <person name="Mitreva M."/>
            <person name="Nutman T.B."/>
            <person name="Parkinson J."/>
            <person name="Peregrin-Alvarez J.M."/>
            <person name="Poole C."/>
            <person name="Ren Q."/>
            <person name="Saunders L."/>
            <person name="Sluder A.E."/>
            <person name="Smith K."/>
            <person name="Stanke M."/>
            <person name="Unnasch T.R."/>
            <person name="Ware J."/>
            <person name="Wei A.D."/>
            <person name="Weil G."/>
            <person name="Williams D.J."/>
            <person name="Zhang Y."/>
            <person name="Williams S.A."/>
            <person name="Fraser-Liggett C."/>
            <person name="Slatko B."/>
            <person name="Blaxter M.L."/>
            <person name="Scott A.L."/>
        </authorList>
    </citation>
    <scope>NUCLEOTIDE SEQUENCE</scope>
    <source>
        <strain evidence="1">FR3</strain>
    </source>
</reference>
<name>A0A1I9G6D2_BRUMA</name>
<dbReference type="EMBL" id="LN857024">
    <property type="protein sequence ID" value="CDQ02809.1"/>
    <property type="molecule type" value="Genomic_DNA"/>
</dbReference>
<gene>
    <name evidence="1" type="primary">Bm13233</name>
    <name evidence="1" type="ORF">BM_Bm13233</name>
</gene>
<protein>
    <submittedName>
        <fullName evidence="1">Bm13233</fullName>
    </submittedName>
</protein>
<sequence>MTVCALLCKMLGAVREAETESWGVCRGEENGREVGCVLPQVSLLLHGRSIRVLGMAGPSDSPSSEAIIANCSSVSCKNERSVVELCATN</sequence>
<accession>A0A1I9G6D2</accession>
<organism evidence="1">
    <name type="scientific">Brugia malayi</name>
    <name type="common">Filarial nematode worm</name>
    <dbReference type="NCBI Taxonomy" id="6279"/>
    <lineage>
        <taxon>Eukaryota</taxon>
        <taxon>Metazoa</taxon>
        <taxon>Ecdysozoa</taxon>
        <taxon>Nematoda</taxon>
        <taxon>Chromadorea</taxon>
        <taxon>Rhabditida</taxon>
        <taxon>Spirurina</taxon>
        <taxon>Spiruromorpha</taxon>
        <taxon>Filarioidea</taxon>
        <taxon>Onchocercidae</taxon>
        <taxon>Brugia</taxon>
    </lineage>
</organism>
<evidence type="ECO:0000313" key="1">
    <source>
        <dbReference type="EMBL" id="CDQ02809.1"/>
    </source>
</evidence>
<dbReference type="AlphaFoldDB" id="A0A1I9G6D2"/>
<proteinExistence type="predicted"/>
<reference evidence="1" key="2">
    <citation type="submission" date="2012-12" db="EMBL/GenBank/DDBJ databases">
        <authorList>
            <consortium name="WormBase Consortium"/>
            <person name="Ghedin E."/>
            <person name="Paulini M."/>
        </authorList>
    </citation>
    <scope>NUCLEOTIDE SEQUENCE</scope>
    <source>
        <strain evidence="1">FR3</strain>
    </source>
</reference>